<dbReference type="InterPro" id="IPR036390">
    <property type="entry name" value="WH_DNA-bd_sf"/>
</dbReference>
<feature type="domain" description="HTH lysR-type" evidence="5">
    <location>
        <begin position="7"/>
        <end position="65"/>
    </location>
</feature>
<dbReference type="Gene3D" id="1.10.10.10">
    <property type="entry name" value="Winged helix-like DNA-binding domain superfamily/Winged helix DNA-binding domain"/>
    <property type="match status" value="1"/>
</dbReference>
<evidence type="ECO:0000256" key="3">
    <source>
        <dbReference type="ARBA" id="ARBA00023125"/>
    </source>
</evidence>
<keyword evidence="2" id="KW-0805">Transcription regulation</keyword>
<dbReference type="PANTHER" id="PTHR30346">
    <property type="entry name" value="TRANSCRIPTIONAL DUAL REGULATOR HCAR-RELATED"/>
    <property type="match status" value="1"/>
</dbReference>
<dbReference type="SUPFAM" id="SSF53850">
    <property type="entry name" value="Periplasmic binding protein-like II"/>
    <property type="match status" value="1"/>
</dbReference>
<sequence>MGTRVGTSFAQLEFLAAAIEDGNMTTAAARLHTTQSNLSVALAKLERHLGVELLVRHRSRGVVPTAAGLEIAERARAILRAARELEEWSRTETEEVTGSVRLGCFVPLTSFYIPALLRELQERAPRLEVSIEEAPMDVLRQHVADAELDLALVYDQRLPDQLVFRHLADVSPYVIFASDSPFARRERVHLHELTGQTMVSYDLSSFTTTRTRQLFEHLGLPAPRELPATSIETVRALVAGGAGFAILNQRWGTDVTADGSAVTSVELADHVEPLGLGVITRQATRSAKVRLLGDLLATHAARRHPPTP</sequence>
<dbReference type="GO" id="GO:0003677">
    <property type="term" value="F:DNA binding"/>
    <property type="evidence" value="ECO:0007669"/>
    <property type="project" value="UniProtKB-KW"/>
</dbReference>
<dbReference type="Gene3D" id="3.40.190.10">
    <property type="entry name" value="Periplasmic binding protein-like II"/>
    <property type="match status" value="2"/>
</dbReference>
<evidence type="ECO:0000256" key="2">
    <source>
        <dbReference type="ARBA" id="ARBA00023015"/>
    </source>
</evidence>
<evidence type="ECO:0000313" key="7">
    <source>
        <dbReference type="Proteomes" id="UP000741013"/>
    </source>
</evidence>
<dbReference type="Pfam" id="PF00126">
    <property type="entry name" value="HTH_1"/>
    <property type="match status" value="1"/>
</dbReference>
<evidence type="ECO:0000256" key="1">
    <source>
        <dbReference type="ARBA" id="ARBA00009437"/>
    </source>
</evidence>
<dbReference type="Proteomes" id="UP000741013">
    <property type="component" value="Unassembled WGS sequence"/>
</dbReference>
<dbReference type="InterPro" id="IPR036388">
    <property type="entry name" value="WH-like_DNA-bd_sf"/>
</dbReference>
<proteinExistence type="inferred from homology"/>
<dbReference type="PROSITE" id="PS50931">
    <property type="entry name" value="HTH_LYSR"/>
    <property type="match status" value="1"/>
</dbReference>
<name>A0ABS4PYG2_9PSEU</name>
<comment type="similarity">
    <text evidence="1">Belongs to the LysR transcriptional regulatory family.</text>
</comment>
<dbReference type="EMBL" id="JAGGMS010000001">
    <property type="protein sequence ID" value="MBP2184472.1"/>
    <property type="molecule type" value="Genomic_DNA"/>
</dbReference>
<accession>A0ABS4PYG2</accession>
<organism evidence="6 7">
    <name type="scientific">Amycolatopsis magusensis</name>
    <dbReference type="NCBI Taxonomy" id="882444"/>
    <lineage>
        <taxon>Bacteria</taxon>
        <taxon>Bacillati</taxon>
        <taxon>Actinomycetota</taxon>
        <taxon>Actinomycetes</taxon>
        <taxon>Pseudonocardiales</taxon>
        <taxon>Pseudonocardiaceae</taxon>
        <taxon>Amycolatopsis</taxon>
    </lineage>
</organism>
<dbReference type="PANTHER" id="PTHR30346:SF0">
    <property type="entry name" value="HCA OPERON TRANSCRIPTIONAL ACTIVATOR HCAR"/>
    <property type="match status" value="1"/>
</dbReference>
<dbReference type="Pfam" id="PF03466">
    <property type="entry name" value="LysR_substrate"/>
    <property type="match status" value="1"/>
</dbReference>
<dbReference type="InterPro" id="IPR005119">
    <property type="entry name" value="LysR_subst-bd"/>
</dbReference>
<protein>
    <submittedName>
        <fullName evidence="6">DNA-binding transcriptional LysR family regulator</fullName>
    </submittedName>
</protein>
<dbReference type="PRINTS" id="PR00039">
    <property type="entry name" value="HTHLYSR"/>
</dbReference>
<evidence type="ECO:0000259" key="5">
    <source>
        <dbReference type="PROSITE" id="PS50931"/>
    </source>
</evidence>
<keyword evidence="3 6" id="KW-0238">DNA-binding</keyword>
<reference evidence="6 7" key="1">
    <citation type="submission" date="2021-03" db="EMBL/GenBank/DDBJ databases">
        <title>Sequencing the genomes of 1000 actinobacteria strains.</title>
        <authorList>
            <person name="Klenk H.-P."/>
        </authorList>
    </citation>
    <scope>NUCLEOTIDE SEQUENCE [LARGE SCALE GENOMIC DNA]</scope>
    <source>
        <strain evidence="6 7">DSM 45510</strain>
    </source>
</reference>
<dbReference type="SUPFAM" id="SSF46785">
    <property type="entry name" value="Winged helix' DNA-binding domain"/>
    <property type="match status" value="1"/>
</dbReference>
<gene>
    <name evidence="6" type="ORF">JOM49_005998</name>
</gene>
<evidence type="ECO:0000256" key="4">
    <source>
        <dbReference type="ARBA" id="ARBA00023163"/>
    </source>
</evidence>
<dbReference type="InterPro" id="IPR000847">
    <property type="entry name" value="LysR_HTH_N"/>
</dbReference>
<keyword evidence="7" id="KW-1185">Reference proteome</keyword>
<keyword evidence="4" id="KW-0804">Transcription</keyword>
<comment type="caution">
    <text evidence="6">The sequence shown here is derived from an EMBL/GenBank/DDBJ whole genome shotgun (WGS) entry which is preliminary data.</text>
</comment>
<dbReference type="RefSeq" id="WP_209667486.1">
    <property type="nucleotide sequence ID" value="NZ_JAGGMS010000001.1"/>
</dbReference>
<evidence type="ECO:0000313" key="6">
    <source>
        <dbReference type="EMBL" id="MBP2184472.1"/>
    </source>
</evidence>